<dbReference type="EMBL" id="JAYWIO010000008">
    <property type="protein sequence ID" value="KAK7246724.1"/>
    <property type="molecule type" value="Genomic_DNA"/>
</dbReference>
<keyword evidence="3" id="KW-1185">Reference proteome</keyword>
<comment type="caution">
    <text evidence="2">The sequence shown here is derived from an EMBL/GenBank/DDBJ whole genome shotgun (WGS) entry which is preliminary data.</text>
</comment>
<dbReference type="AlphaFoldDB" id="A0AAN9E5C4"/>
<evidence type="ECO:0000313" key="3">
    <source>
        <dbReference type="Proteomes" id="UP001372338"/>
    </source>
</evidence>
<gene>
    <name evidence="2" type="ORF">RIF29_41594</name>
</gene>
<name>A0AAN9E5C4_CROPI</name>
<sequence>MIKAEAAKMRKAEDPERVNLFKTAPLCAGDGASDGGPEIDDGVTAAVVEGASAGDSGGIDGEGGGVVVVAGEAAGETELEDGDTAAGDGDTAGEGDKAFLGGDEVGEEAGD</sequence>
<proteinExistence type="predicted"/>
<dbReference type="Proteomes" id="UP001372338">
    <property type="component" value="Unassembled WGS sequence"/>
</dbReference>
<organism evidence="2 3">
    <name type="scientific">Crotalaria pallida</name>
    <name type="common">Smooth rattlebox</name>
    <name type="synonym">Crotalaria striata</name>
    <dbReference type="NCBI Taxonomy" id="3830"/>
    <lineage>
        <taxon>Eukaryota</taxon>
        <taxon>Viridiplantae</taxon>
        <taxon>Streptophyta</taxon>
        <taxon>Embryophyta</taxon>
        <taxon>Tracheophyta</taxon>
        <taxon>Spermatophyta</taxon>
        <taxon>Magnoliopsida</taxon>
        <taxon>eudicotyledons</taxon>
        <taxon>Gunneridae</taxon>
        <taxon>Pentapetalae</taxon>
        <taxon>rosids</taxon>
        <taxon>fabids</taxon>
        <taxon>Fabales</taxon>
        <taxon>Fabaceae</taxon>
        <taxon>Papilionoideae</taxon>
        <taxon>50 kb inversion clade</taxon>
        <taxon>genistoids sensu lato</taxon>
        <taxon>core genistoids</taxon>
        <taxon>Crotalarieae</taxon>
        <taxon>Crotalaria</taxon>
    </lineage>
</organism>
<accession>A0AAN9E5C4</accession>
<evidence type="ECO:0000313" key="2">
    <source>
        <dbReference type="EMBL" id="KAK7246724.1"/>
    </source>
</evidence>
<protein>
    <submittedName>
        <fullName evidence="2">Uncharacterized protein</fullName>
    </submittedName>
</protein>
<reference evidence="2 3" key="1">
    <citation type="submission" date="2024-01" db="EMBL/GenBank/DDBJ databases">
        <title>The genomes of 5 underutilized Papilionoideae crops provide insights into root nodulation and disease resistanc.</title>
        <authorList>
            <person name="Yuan L."/>
        </authorList>
    </citation>
    <scope>NUCLEOTIDE SEQUENCE [LARGE SCALE GENOMIC DNA]</scope>
    <source>
        <strain evidence="2">ZHUSHIDOU_FW_LH</strain>
        <tissue evidence="2">Leaf</tissue>
    </source>
</reference>
<evidence type="ECO:0000256" key="1">
    <source>
        <dbReference type="SAM" id="MobiDB-lite"/>
    </source>
</evidence>
<feature type="region of interest" description="Disordered" evidence="1">
    <location>
        <begin position="76"/>
        <end position="111"/>
    </location>
</feature>